<dbReference type="EMBL" id="AP010904">
    <property type="protein sequence ID" value="BAH77851.1"/>
    <property type="molecule type" value="Genomic_DNA"/>
</dbReference>
<dbReference type="OrthoDB" id="5440778at2"/>
<proteinExistence type="predicted"/>
<protein>
    <submittedName>
        <fullName evidence="3">Hypothetical membrane protein</fullName>
    </submittedName>
</protein>
<feature type="compositionally biased region" description="Low complexity" evidence="1">
    <location>
        <begin position="662"/>
        <end position="690"/>
    </location>
</feature>
<keyword evidence="2" id="KW-0472">Membrane</keyword>
<keyword evidence="4" id="KW-1185">Reference proteome</keyword>
<evidence type="ECO:0000256" key="1">
    <source>
        <dbReference type="SAM" id="MobiDB-lite"/>
    </source>
</evidence>
<feature type="compositionally biased region" description="Low complexity" evidence="1">
    <location>
        <begin position="546"/>
        <end position="621"/>
    </location>
</feature>
<dbReference type="AlphaFoldDB" id="C4XQX1"/>
<dbReference type="InterPro" id="IPR018650">
    <property type="entry name" value="STSV1_Orf64"/>
</dbReference>
<gene>
    <name evidence="3" type="ordered locus">DMR_43600</name>
</gene>
<dbReference type="RefSeq" id="WP_015862970.1">
    <property type="nucleotide sequence ID" value="NC_012796.1"/>
</dbReference>
<keyword evidence="2" id="KW-0812">Transmembrane</keyword>
<dbReference type="Pfam" id="PF09852">
    <property type="entry name" value="DUF2079"/>
    <property type="match status" value="1"/>
</dbReference>
<evidence type="ECO:0000313" key="3">
    <source>
        <dbReference type="EMBL" id="BAH77851.1"/>
    </source>
</evidence>
<dbReference type="KEGG" id="dma:DMR_43600"/>
<feature type="region of interest" description="Disordered" evidence="1">
    <location>
        <begin position="546"/>
        <end position="837"/>
    </location>
</feature>
<feature type="transmembrane region" description="Helical" evidence="2">
    <location>
        <begin position="90"/>
        <end position="109"/>
    </location>
</feature>
<feature type="compositionally biased region" description="Low complexity" evidence="1">
    <location>
        <begin position="769"/>
        <end position="784"/>
    </location>
</feature>
<reference evidence="3 4" key="1">
    <citation type="journal article" date="2009" name="Genome Res.">
        <title>Whole genome sequence of Desulfovibrio magneticus strain RS-1 revealed common gene clusters in magnetotactic bacteria.</title>
        <authorList>
            <person name="Nakazawa H."/>
            <person name="Arakaki A."/>
            <person name="Narita-Yamada S."/>
            <person name="Yashiro I."/>
            <person name="Jinno K."/>
            <person name="Aoki N."/>
            <person name="Tsuruyama A."/>
            <person name="Okamura Y."/>
            <person name="Tanikawa S."/>
            <person name="Fujita N."/>
            <person name="Takeyama H."/>
            <person name="Matsunaga T."/>
        </authorList>
    </citation>
    <scope>NUCLEOTIDE SEQUENCE [LARGE SCALE GENOMIC DNA]</scope>
    <source>
        <strain evidence="4">ATCC 700980 / DSM 13731 / RS-1</strain>
    </source>
</reference>
<dbReference type="STRING" id="573370.DMR_43600"/>
<evidence type="ECO:0000313" key="4">
    <source>
        <dbReference type="Proteomes" id="UP000009071"/>
    </source>
</evidence>
<dbReference type="PROSITE" id="PS51257">
    <property type="entry name" value="PROKAR_LIPOPROTEIN"/>
    <property type="match status" value="1"/>
</dbReference>
<feature type="compositionally biased region" description="Pro residues" evidence="1">
    <location>
        <begin position="825"/>
        <end position="837"/>
    </location>
</feature>
<dbReference type="Proteomes" id="UP000009071">
    <property type="component" value="Chromosome"/>
</dbReference>
<feature type="transmembrane region" description="Helical" evidence="2">
    <location>
        <begin position="305"/>
        <end position="326"/>
    </location>
</feature>
<dbReference type="eggNOG" id="COG3463">
    <property type="taxonomic scope" value="Bacteria"/>
</dbReference>
<organism evidence="3 4">
    <name type="scientific">Solidesulfovibrio magneticus (strain ATCC 700980 / DSM 13731 / RS-1)</name>
    <name type="common">Desulfovibrio magneticus</name>
    <dbReference type="NCBI Taxonomy" id="573370"/>
    <lineage>
        <taxon>Bacteria</taxon>
        <taxon>Pseudomonadati</taxon>
        <taxon>Thermodesulfobacteriota</taxon>
        <taxon>Desulfovibrionia</taxon>
        <taxon>Desulfovibrionales</taxon>
        <taxon>Desulfovibrionaceae</taxon>
        <taxon>Solidesulfovibrio</taxon>
    </lineage>
</organism>
<accession>C4XQX1</accession>
<feature type="transmembrane region" description="Helical" evidence="2">
    <location>
        <begin position="115"/>
        <end position="134"/>
    </location>
</feature>
<name>C4XQX1_SOLM1</name>
<sequence length="837" mass="87653">MLKDHAPALLPEPPARKVGGAVFAGLFGVLAVMSCLKYLALHSTVFDLGVFLSNLHSLHVAGQWWRAFLGHAQPLLPVYAQVYRLAPDQAAPLALLVSQAFVLALPAFFAGRRHGTLAAMAYALFFPVWTNALFDFHLDHLLVPILYGFLAAATTGRIGWAVVLGLAPSLVKEPYALTTICCGAYLWLCEGRRSPGLFLAAFGALYFYVTTSLIVPFCTADAGLGIQSGAFSWLGGSPGAALVTLITQPGKVLAVVFGVPGKWKYLFFLFGSLIFFPLLRPKLLLPALPTIALSLLSTNPSYYGWANHYTAGAAGVLFFAFCQVLGPVRVLARQSGAGAGRVVFAVMGWLAIAHVMLAPSPVSRLFWTTDSFAFSSDAYEPTARDAAILAEILKVVPQDPRVAVVSQNTLNWGALAERLDYNSFPLGVFEPHPVRDLSGATWADFWTFVRTRQTPNLPVRSWQAQYVLLDLTRPWFVLDRGCEFIQGACRDEDVAREFNVFVIRARQEFEALYDQGGFLILRRPKPATPPPAPALLPAEAAAAGQPAEGVAASPSVNQPVVQPAAQPATPGQPPAVVGSPATAAPGAAVPTGQTSATPKTGPAQATPATAAPAAPGSALAPAGPPQTTPEGDLGTEIEVEVLDRFPSQRAKKLKPAGREGEAAPADQPGPSGGQPAPATPPASSGVPTPADASAAEGDVPTKRPQRQRRPKPDAPEAAPSSEAAPGQPATSSAVIPAPADTPAAEGEAPAKRPQRQRRPKPETVEAAPSSEAGQGQPAAAPSGQTLGQSPNLAPDAAPADEAAPRPKPRPRRPKNVETIEAGQPAPQPAPAAPATTP</sequence>
<feature type="transmembrane region" description="Helical" evidence="2">
    <location>
        <begin position="196"/>
        <end position="217"/>
    </location>
</feature>
<feature type="transmembrane region" description="Helical" evidence="2">
    <location>
        <begin position="20"/>
        <end position="40"/>
    </location>
</feature>
<dbReference type="HOGENOM" id="CLU_366286_0_0_7"/>
<evidence type="ECO:0000256" key="2">
    <source>
        <dbReference type="SAM" id="Phobius"/>
    </source>
</evidence>
<feature type="transmembrane region" description="Helical" evidence="2">
    <location>
        <begin position="338"/>
        <end position="357"/>
    </location>
</feature>
<feature type="transmembrane region" description="Helical" evidence="2">
    <location>
        <begin position="141"/>
        <end position="167"/>
    </location>
</feature>
<feature type="compositionally biased region" description="Low complexity" evidence="1">
    <location>
        <begin position="715"/>
        <end position="729"/>
    </location>
</feature>
<keyword evidence="2" id="KW-1133">Transmembrane helix</keyword>